<comment type="function">
    <text evidence="1">One of two assembly initiator proteins, it binds directly to the 5'-end of the 23S rRNA, where it nucleates assembly of the 50S subunit.</text>
</comment>
<dbReference type="Gene3D" id="2.30.30.30">
    <property type="match status" value="1"/>
</dbReference>
<name>A0A173G059_GASCM</name>
<evidence type="ECO:0000256" key="2">
    <source>
        <dbReference type="ARBA" id="ARBA00010618"/>
    </source>
</evidence>
<reference evidence="10" key="2">
    <citation type="submission" date="2016-06" db="EMBL/GenBank/DDBJ databases">
        <title>Genomic and phylogenetic analysis of Gastroclonium compressum supports its reinstatement to Coeloseira (Champiaceae, Rhodophyta).</title>
        <authorList>
            <person name="Kilpatrick Z."/>
            <person name="Hughey J.R."/>
        </authorList>
    </citation>
    <scope>NUCLEOTIDE SEQUENCE</scope>
</reference>
<proteinExistence type="inferred from homology"/>
<dbReference type="NCBIfam" id="TIGR01079">
    <property type="entry name" value="rplX_bact"/>
    <property type="match status" value="1"/>
</dbReference>
<keyword evidence="4 7" id="KW-0687">Ribonucleoprotein</keyword>
<evidence type="ECO:0000256" key="6">
    <source>
        <dbReference type="ARBA" id="ARBA00035361"/>
    </source>
</evidence>
<accession>A0A173G059</accession>
<feature type="region of interest" description="Disordered" evidence="8">
    <location>
        <begin position="53"/>
        <end position="79"/>
    </location>
</feature>
<dbReference type="GO" id="GO:0003723">
    <property type="term" value="F:RNA binding"/>
    <property type="evidence" value="ECO:0007669"/>
    <property type="project" value="InterPro"/>
</dbReference>
<dbReference type="AlphaFoldDB" id="A0A173G059"/>
<dbReference type="InterPro" id="IPR005824">
    <property type="entry name" value="KOW"/>
</dbReference>
<dbReference type="SUPFAM" id="SSF50104">
    <property type="entry name" value="Translation proteins SH3-like domain"/>
    <property type="match status" value="1"/>
</dbReference>
<dbReference type="InterPro" id="IPR005825">
    <property type="entry name" value="Ribosomal_uL24_CS"/>
</dbReference>
<dbReference type="Pfam" id="PF00467">
    <property type="entry name" value="KOW"/>
    <property type="match status" value="1"/>
</dbReference>
<keyword evidence="10" id="KW-0934">Plastid</keyword>
<dbReference type="Pfam" id="PF17136">
    <property type="entry name" value="ribosomal_L24"/>
    <property type="match status" value="1"/>
</dbReference>
<evidence type="ECO:0000313" key="10">
    <source>
        <dbReference type="EMBL" id="ANH09666.1"/>
    </source>
</evidence>
<dbReference type="InterPro" id="IPR008991">
    <property type="entry name" value="Translation_prot_SH3-like_sf"/>
</dbReference>
<dbReference type="InterPro" id="IPR057264">
    <property type="entry name" value="Ribosomal_uL24_C"/>
</dbReference>
<dbReference type="GO" id="GO:0003735">
    <property type="term" value="F:structural constituent of ribosome"/>
    <property type="evidence" value="ECO:0007669"/>
    <property type="project" value="InterPro"/>
</dbReference>
<evidence type="ECO:0000256" key="1">
    <source>
        <dbReference type="ARBA" id="ARBA00004072"/>
    </source>
</evidence>
<evidence type="ECO:0000256" key="3">
    <source>
        <dbReference type="ARBA" id="ARBA00022980"/>
    </source>
</evidence>
<dbReference type="GeneID" id="27983235"/>
<comment type="similarity">
    <text evidence="2 7">Belongs to the universal ribosomal protein uL24 family.</text>
</comment>
<dbReference type="EMBL" id="KU053957">
    <property type="protein sequence ID" value="ANH09666.1"/>
    <property type="molecule type" value="Genomic_DNA"/>
</dbReference>
<dbReference type="HAMAP" id="MF_01326_B">
    <property type="entry name" value="Ribosomal_uL24_B"/>
    <property type="match status" value="1"/>
</dbReference>
<reference evidence="10" key="1">
    <citation type="submission" date="2015-11" db="EMBL/GenBank/DDBJ databases">
        <authorList>
            <person name="Zhang Y."/>
            <person name="Guo Z."/>
        </authorList>
    </citation>
    <scope>NUCLEOTIDE SEQUENCE</scope>
</reference>
<dbReference type="PROSITE" id="PS01108">
    <property type="entry name" value="RIBOSOMAL_L24"/>
    <property type="match status" value="1"/>
</dbReference>
<protein>
    <recommendedName>
        <fullName evidence="5">Large ribosomal subunit protein uL24c</fullName>
    </recommendedName>
    <alternativeName>
        <fullName evidence="6">50S ribosomal protein L24, chloroplastic</fullName>
    </alternativeName>
</protein>
<sequence>MIKKISSKMHIKTGDKVTIISGKYKGKTGIINKINKKKQEVFINKINMIKKHQKANNEQKTGQILTREAPLHASNVKKI</sequence>
<evidence type="ECO:0000256" key="4">
    <source>
        <dbReference type="ARBA" id="ARBA00023274"/>
    </source>
</evidence>
<dbReference type="CDD" id="cd06089">
    <property type="entry name" value="KOW_RPL26"/>
    <property type="match status" value="1"/>
</dbReference>
<evidence type="ECO:0000259" key="9">
    <source>
        <dbReference type="SMART" id="SM00739"/>
    </source>
</evidence>
<dbReference type="GO" id="GO:1990904">
    <property type="term" value="C:ribonucleoprotein complex"/>
    <property type="evidence" value="ECO:0007669"/>
    <property type="project" value="UniProtKB-KW"/>
</dbReference>
<evidence type="ECO:0000256" key="8">
    <source>
        <dbReference type="SAM" id="MobiDB-lite"/>
    </source>
</evidence>
<dbReference type="PANTHER" id="PTHR12903">
    <property type="entry name" value="MITOCHONDRIAL RIBOSOMAL PROTEIN L24"/>
    <property type="match status" value="1"/>
</dbReference>
<keyword evidence="3 7" id="KW-0689">Ribosomal protein</keyword>
<gene>
    <name evidence="10" type="primary">rpl24</name>
</gene>
<dbReference type="GO" id="GO:0006412">
    <property type="term" value="P:translation"/>
    <property type="evidence" value="ECO:0007669"/>
    <property type="project" value="InterPro"/>
</dbReference>
<geneLocation type="plastid" evidence="10"/>
<dbReference type="InterPro" id="IPR003256">
    <property type="entry name" value="Ribosomal_uL24"/>
</dbReference>
<organism evidence="10">
    <name type="scientific">Gastroclonium compressum</name>
    <name type="common">Red alga</name>
    <name type="synonym">Coeloseira compressa</name>
    <dbReference type="NCBI Taxonomy" id="1852973"/>
    <lineage>
        <taxon>Eukaryota</taxon>
        <taxon>Rhodophyta</taxon>
        <taxon>Florideophyceae</taxon>
        <taxon>Rhodymeniophycidae</taxon>
        <taxon>Rhodymeniales</taxon>
        <taxon>Champiaceae</taxon>
        <taxon>Coeloseira</taxon>
    </lineage>
</organism>
<evidence type="ECO:0000256" key="7">
    <source>
        <dbReference type="RuleBase" id="RU003477"/>
    </source>
</evidence>
<evidence type="ECO:0000256" key="5">
    <source>
        <dbReference type="ARBA" id="ARBA00035282"/>
    </source>
</evidence>
<dbReference type="InterPro" id="IPR014722">
    <property type="entry name" value="Rib_uL2_dom2"/>
</dbReference>
<dbReference type="RefSeq" id="YP_009257583.1">
    <property type="nucleotide sequence ID" value="NC_030338.1"/>
</dbReference>
<dbReference type="GO" id="GO:0005840">
    <property type="term" value="C:ribosome"/>
    <property type="evidence" value="ECO:0007669"/>
    <property type="project" value="UniProtKB-KW"/>
</dbReference>
<dbReference type="SMART" id="SM00739">
    <property type="entry name" value="KOW"/>
    <property type="match status" value="1"/>
</dbReference>
<feature type="domain" description="KOW" evidence="9">
    <location>
        <begin position="10"/>
        <end position="37"/>
    </location>
</feature>
<dbReference type="InterPro" id="IPR041988">
    <property type="entry name" value="Ribosomal_uL24_KOW"/>
</dbReference>